<gene>
    <name evidence="1" type="ORF">GDO81_022840</name>
</gene>
<dbReference type="GO" id="GO:0005737">
    <property type="term" value="C:cytoplasm"/>
    <property type="evidence" value="ECO:0007669"/>
    <property type="project" value="TreeGrafter"/>
</dbReference>
<keyword evidence="2" id="KW-1185">Reference proteome</keyword>
<accession>A0AAV6YM86</accession>
<comment type="caution">
    <text evidence="1">The sequence shown here is derived from an EMBL/GenBank/DDBJ whole genome shotgun (WGS) entry which is preliminary data.</text>
</comment>
<dbReference type="AlphaFoldDB" id="A0AAV6YM86"/>
<dbReference type="Proteomes" id="UP000824782">
    <property type="component" value="Unassembled WGS sequence"/>
</dbReference>
<proteinExistence type="predicted"/>
<dbReference type="PANTHER" id="PTHR14593:SF5">
    <property type="entry name" value="WD REPEAT-CONTAINING PROTEIN 11"/>
    <property type="match status" value="1"/>
</dbReference>
<sequence>EWSPSHNLKSLRKKQMAAREAIARQTVSSDTELSGVESSVISLLQEAESKSELSQNISAREHFVFTDTDGQVYHLTVEGNSVKDSARIPPD</sequence>
<dbReference type="EMBL" id="WNYA01022033">
    <property type="protein sequence ID" value="KAG8538332.1"/>
    <property type="molecule type" value="Genomic_DNA"/>
</dbReference>
<reference evidence="1" key="1">
    <citation type="thesis" date="2020" institute="ProQuest LLC" country="789 East Eisenhower Parkway, Ann Arbor, MI, USA">
        <title>Comparative Genomics and Chromosome Evolution.</title>
        <authorList>
            <person name="Mudd A.B."/>
        </authorList>
    </citation>
    <scope>NUCLEOTIDE SEQUENCE</scope>
    <source>
        <strain evidence="1">237g6f4</strain>
        <tissue evidence="1">Blood</tissue>
    </source>
</reference>
<evidence type="ECO:0000313" key="2">
    <source>
        <dbReference type="Proteomes" id="UP000824782"/>
    </source>
</evidence>
<name>A0AAV6YM86_ENGPU</name>
<feature type="non-terminal residue" evidence="1">
    <location>
        <position position="1"/>
    </location>
</feature>
<dbReference type="InterPro" id="IPR039694">
    <property type="entry name" value="WDR11"/>
</dbReference>
<protein>
    <submittedName>
        <fullName evidence="1">Uncharacterized protein</fullName>
    </submittedName>
</protein>
<dbReference type="PANTHER" id="PTHR14593">
    <property type="entry name" value="WD REPEAT-CONTAINING PROTEIN 11"/>
    <property type="match status" value="1"/>
</dbReference>
<evidence type="ECO:0000313" key="1">
    <source>
        <dbReference type="EMBL" id="KAG8538332.1"/>
    </source>
</evidence>
<organism evidence="1 2">
    <name type="scientific">Engystomops pustulosus</name>
    <name type="common">Tungara frog</name>
    <name type="synonym">Physalaemus pustulosus</name>
    <dbReference type="NCBI Taxonomy" id="76066"/>
    <lineage>
        <taxon>Eukaryota</taxon>
        <taxon>Metazoa</taxon>
        <taxon>Chordata</taxon>
        <taxon>Craniata</taxon>
        <taxon>Vertebrata</taxon>
        <taxon>Euteleostomi</taxon>
        <taxon>Amphibia</taxon>
        <taxon>Batrachia</taxon>
        <taxon>Anura</taxon>
        <taxon>Neobatrachia</taxon>
        <taxon>Hyloidea</taxon>
        <taxon>Leptodactylidae</taxon>
        <taxon>Leiuperinae</taxon>
        <taxon>Engystomops</taxon>
    </lineage>
</organism>
<feature type="non-terminal residue" evidence="1">
    <location>
        <position position="91"/>
    </location>
</feature>